<dbReference type="KEGG" id="hmp:K6T50_16010"/>
<dbReference type="InterPro" id="IPR052698">
    <property type="entry name" value="MoCofactor_Util/Proc"/>
</dbReference>
<dbReference type="PANTHER" id="PTHR30388">
    <property type="entry name" value="ALDEHYDE OXIDOREDUCTASE MOLYBDENUM COFACTOR ASSEMBLY PROTEIN"/>
    <property type="match status" value="1"/>
</dbReference>
<evidence type="ECO:0000259" key="2">
    <source>
        <dbReference type="Pfam" id="PF02625"/>
    </source>
</evidence>
<reference evidence="4 5" key="1">
    <citation type="journal article" date="2021" name="Int. J. Syst. Evol. Microbiol.">
        <title>Halobaculum halophilum sp. nov. and Halobaculum salinum sp. nov., isolated from salt lake and saline soil.</title>
        <authorList>
            <person name="Cui H.L."/>
            <person name="Shi X.W."/>
            <person name="Yin X.M."/>
            <person name="Yang X.Y."/>
            <person name="Hou J."/>
            <person name="Zhu L."/>
        </authorList>
    </citation>
    <scope>NUCLEOTIDE SEQUENCE [LARGE SCALE GENOMIC DNA]</scope>
    <source>
        <strain evidence="4 5">NBRC 109044</strain>
    </source>
</reference>
<keyword evidence="4" id="KW-0614">Plasmid</keyword>
<accession>A0A8T8WH44</accession>
<evidence type="ECO:0000313" key="4">
    <source>
        <dbReference type="EMBL" id="QZP39169.1"/>
    </source>
</evidence>
<feature type="domain" description="XdhC- CoxI" evidence="2">
    <location>
        <begin position="26"/>
        <end position="90"/>
    </location>
</feature>
<gene>
    <name evidence="4" type="ORF">K6T50_16010</name>
</gene>
<evidence type="ECO:0000256" key="1">
    <source>
        <dbReference type="SAM" id="MobiDB-lite"/>
    </source>
</evidence>
<dbReference type="Pfam" id="PF13478">
    <property type="entry name" value="XdhC_C"/>
    <property type="match status" value="1"/>
</dbReference>
<dbReference type="Gene3D" id="3.40.50.720">
    <property type="entry name" value="NAD(P)-binding Rossmann-like Domain"/>
    <property type="match status" value="1"/>
</dbReference>
<dbReference type="EMBL" id="CP081959">
    <property type="protein sequence ID" value="QZP39169.1"/>
    <property type="molecule type" value="Genomic_DNA"/>
</dbReference>
<dbReference type="Proteomes" id="UP000826254">
    <property type="component" value="Plasmid unnamed1"/>
</dbReference>
<feature type="domain" description="XdhC Rossmann" evidence="3">
    <location>
        <begin position="213"/>
        <end position="351"/>
    </location>
</feature>
<dbReference type="PANTHER" id="PTHR30388:SF6">
    <property type="entry name" value="XANTHINE DEHYDROGENASE SUBUNIT A-RELATED"/>
    <property type="match status" value="1"/>
</dbReference>
<proteinExistence type="predicted"/>
<dbReference type="InterPro" id="IPR027051">
    <property type="entry name" value="XdhC_Rossmann_dom"/>
</dbReference>
<keyword evidence="5" id="KW-1185">Reference proteome</keyword>
<name>A0A8T8WH44_9EURY</name>
<dbReference type="Pfam" id="PF02625">
    <property type="entry name" value="XdhC_CoxI"/>
    <property type="match status" value="1"/>
</dbReference>
<evidence type="ECO:0000259" key="3">
    <source>
        <dbReference type="Pfam" id="PF13478"/>
    </source>
</evidence>
<geneLocation type="plasmid" evidence="4 5">
    <name>unnamed1</name>
</geneLocation>
<protein>
    <submittedName>
        <fullName evidence="4">XdhC family protein</fullName>
    </submittedName>
</protein>
<dbReference type="RefSeq" id="WP_222608967.1">
    <property type="nucleotide sequence ID" value="NZ_CP081959.1"/>
</dbReference>
<dbReference type="InterPro" id="IPR003777">
    <property type="entry name" value="XdhC_CoxI"/>
</dbReference>
<organism evidence="4 5">
    <name type="scientific">Halobaculum magnesiiphilum</name>
    <dbReference type="NCBI Taxonomy" id="1017351"/>
    <lineage>
        <taxon>Archaea</taxon>
        <taxon>Methanobacteriati</taxon>
        <taxon>Methanobacteriota</taxon>
        <taxon>Stenosarchaea group</taxon>
        <taxon>Halobacteria</taxon>
        <taxon>Halobacteriales</taxon>
        <taxon>Haloferacaceae</taxon>
        <taxon>Halobaculum</taxon>
    </lineage>
</organism>
<dbReference type="AlphaFoldDB" id="A0A8T8WH44"/>
<feature type="region of interest" description="Disordered" evidence="1">
    <location>
        <begin position="245"/>
        <end position="268"/>
    </location>
</feature>
<dbReference type="GeneID" id="67212411"/>
<sequence length="373" mass="39283">MPTSPDSPWSATSSDIHDAIAEIVSTNREAALATVISVEGSGYRRPGAKMVVEPKGSVAGAVTAGCLEDSVVELSATVLDQGEPHIQTYDLTSSDDPDAWGLGLGCNGVVELLVEPIDESYQPVVDELQSGRSMTVITTLESSVSSTVAGDRAVMGENESVIPSVRGLPSHIVDAVRSSGEDFSAPETRTVQISIDGDPVRILIDRFEPAPRLLLFGGQPDAGPVVNLANSAGFDVHLHTARGGNADPGRFPSASEVTATRPSDVGDHVTRPDHTYAIVMSHNFVDDRLALESLLETEVDYIGVMGPEKRFRQLTDELPIDVDSNRIAAPVGLDLGGDEPMAIAFSIVGELLAAHNGGSGRPLSKQDGPIHPR</sequence>
<evidence type="ECO:0000313" key="5">
    <source>
        <dbReference type="Proteomes" id="UP000826254"/>
    </source>
</evidence>